<organism evidence="2 3">
    <name type="scientific">Streptomyces cuspidosporus</name>
    <dbReference type="NCBI Taxonomy" id="66882"/>
    <lineage>
        <taxon>Bacteria</taxon>
        <taxon>Bacillati</taxon>
        <taxon>Actinomycetota</taxon>
        <taxon>Actinomycetes</taxon>
        <taxon>Kitasatosporales</taxon>
        <taxon>Streptomycetaceae</taxon>
        <taxon>Streptomyces</taxon>
    </lineage>
</organism>
<comment type="caution">
    <text evidence="2">The sequence shown here is derived from an EMBL/GenBank/DDBJ whole genome shotgun (WGS) entry which is preliminary data.</text>
</comment>
<evidence type="ECO:0000313" key="2">
    <source>
        <dbReference type="EMBL" id="GAA2370791.1"/>
    </source>
</evidence>
<protein>
    <submittedName>
        <fullName evidence="2">Uncharacterized protein</fullName>
    </submittedName>
</protein>
<name>A0ABN3H6S6_9ACTN</name>
<evidence type="ECO:0000256" key="1">
    <source>
        <dbReference type="SAM" id="MobiDB-lite"/>
    </source>
</evidence>
<evidence type="ECO:0000313" key="3">
    <source>
        <dbReference type="Proteomes" id="UP001500253"/>
    </source>
</evidence>
<sequence>MTSGAPVETTNNSHPALPWTPPSGQSAELQPVGRSWDVVRVALSLGIGKRTLDLLGPTTGAVIKNPIDRVLYWLIEPGAASDWDMGQLPCVEVWGATAYIEVPPASRTTGPGIHWHVPLRYDRYLTDPAALLAALRAATREALGPREGAAR</sequence>
<feature type="region of interest" description="Disordered" evidence="1">
    <location>
        <begin position="1"/>
        <end position="28"/>
    </location>
</feature>
<dbReference type="EMBL" id="BAAASD010000055">
    <property type="protein sequence ID" value="GAA2370791.1"/>
    <property type="molecule type" value="Genomic_DNA"/>
</dbReference>
<accession>A0ABN3H6S6</accession>
<reference evidence="2 3" key="1">
    <citation type="journal article" date="2019" name="Int. J. Syst. Evol. Microbiol.">
        <title>The Global Catalogue of Microorganisms (GCM) 10K type strain sequencing project: providing services to taxonomists for standard genome sequencing and annotation.</title>
        <authorList>
            <consortium name="The Broad Institute Genomics Platform"/>
            <consortium name="The Broad Institute Genome Sequencing Center for Infectious Disease"/>
            <person name="Wu L."/>
            <person name="Ma J."/>
        </authorList>
    </citation>
    <scope>NUCLEOTIDE SEQUENCE [LARGE SCALE GENOMIC DNA]</scope>
    <source>
        <strain evidence="2 3">JCM 4316</strain>
    </source>
</reference>
<feature type="compositionally biased region" description="Polar residues" evidence="1">
    <location>
        <begin position="1"/>
        <end position="14"/>
    </location>
</feature>
<dbReference type="Proteomes" id="UP001500253">
    <property type="component" value="Unassembled WGS sequence"/>
</dbReference>
<keyword evidence="3" id="KW-1185">Reference proteome</keyword>
<proteinExistence type="predicted"/>
<gene>
    <name evidence="2" type="ORF">GCM10010246_76100</name>
</gene>